<protein>
    <submittedName>
        <fullName evidence="1">Uncharacterized protein</fullName>
    </submittedName>
</protein>
<organism evidence="1 2">
    <name type="scientific">Crotalus adamanteus</name>
    <name type="common">Eastern diamondback rattlesnake</name>
    <dbReference type="NCBI Taxonomy" id="8729"/>
    <lineage>
        <taxon>Eukaryota</taxon>
        <taxon>Metazoa</taxon>
        <taxon>Chordata</taxon>
        <taxon>Craniata</taxon>
        <taxon>Vertebrata</taxon>
        <taxon>Euteleostomi</taxon>
        <taxon>Lepidosauria</taxon>
        <taxon>Squamata</taxon>
        <taxon>Bifurcata</taxon>
        <taxon>Unidentata</taxon>
        <taxon>Episquamata</taxon>
        <taxon>Toxicofera</taxon>
        <taxon>Serpentes</taxon>
        <taxon>Colubroidea</taxon>
        <taxon>Viperidae</taxon>
        <taxon>Crotalinae</taxon>
        <taxon>Crotalus</taxon>
    </lineage>
</organism>
<comment type="caution">
    <text evidence="1">The sequence shown here is derived from an EMBL/GenBank/DDBJ whole genome shotgun (WGS) entry which is preliminary data.</text>
</comment>
<evidence type="ECO:0000313" key="2">
    <source>
        <dbReference type="Proteomes" id="UP001474421"/>
    </source>
</evidence>
<evidence type="ECO:0000313" key="1">
    <source>
        <dbReference type="EMBL" id="KAK9411162.1"/>
    </source>
</evidence>
<gene>
    <name evidence="1" type="ORF">NXF25_002337</name>
</gene>
<dbReference type="EMBL" id="JAOTOJ010000001">
    <property type="protein sequence ID" value="KAK9411162.1"/>
    <property type="molecule type" value="Genomic_DNA"/>
</dbReference>
<sequence>MEDWLTTNQTFMVVKDKIKATPDNFCPNICLSTTFKLCSKMIASNMYLVSKSLYCIRRNLKVLHVQKINC</sequence>
<dbReference type="AlphaFoldDB" id="A0AAW1CBL3"/>
<name>A0AAW1CBL3_CROAD</name>
<reference evidence="1 2" key="1">
    <citation type="journal article" date="2024" name="Proc. Natl. Acad. Sci. U.S.A.">
        <title>The genetic regulatory architecture and epigenomic basis for age-related changes in rattlesnake venom.</title>
        <authorList>
            <person name="Hogan M.P."/>
            <person name="Holding M.L."/>
            <person name="Nystrom G.S."/>
            <person name="Colston T.J."/>
            <person name="Bartlett D.A."/>
            <person name="Mason A.J."/>
            <person name="Ellsworth S.A."/>
            <person name="Rautsaw R.M."/>
            <person name="Lawrence K.C."/>
            <person name="Strickland J.L."/>
            <person name="He B."/>
            <person name="Fraser P."/>
            <person name="Margres M.J."/>
            <person name="Gilbert D.M."/>
            <person name="Gibbs H.L."/>
            <person name="Parkinson C.L."/>
            <person name="Rokyta D.R."/>
        </authorList>
    </citation>
    <scope>NUCLEOTIDE SEQUENCE [LARGE SCALE GENOMIC DNA]</scope>
    <source>
        <strain evidence="1">DRR0105</strain>
    </source>
</reference>
<proteinExistence type="predicted"/>
<accession>A0AAW1CBL3</accession>
<dbReference type="Proteomes" id="UP001474421">
    <property type="component" value="Unassembled WGS sequence"/>
</dbReference>
<keyword evidence="2" id="KW-1185">Reference proteome</keyword>